<evidence type="ECO:0000313" key="1">
    <source>
        <dbReference type="EMBL" id="KIK59082.1"/>
    </source>
</evidence>
<name>A0A0D0CKT9_9AGAR</name>
<dbReference type="AlphaFoldDB" id="A0A0D0CKT9"/>
<reference evidence="1 2" key="1">
    <citation type="submission" date="2014-04" db="EMBL/GenBank/DDBJ databases">
        <title>Evolutionary Origins and Diversification of the Mycorrhizal Mutualists.</title>
        <authorList>
            <consortium name="DOE Joint Genome Institute"/>
            <consortium name="Mycorrhizal Genomics Consortium"/>
            <person name="Kohler A."/>
            <person name="Kuo A."/>
            <person name="Nagy L.G."/>
            <person name="Floudas D."/>
            <person name="Copeland A."/>
            <person name="Barry K.W."/>
            <person name="Cichocki N."/>
            <person name="Veneault-Fourrey C."/>
            <person name="LaButti K."/>
            <person name="Lindquist E.A."/>
            <person name="Lipzen A."/>
            <person name="Lundell T."/>
            <person name="Morin E."/>
            <person name="Murat C."/>
            <person name="Riley R."/>
            <person name="Ohm R."/>
            <person name="Sun H."/>
            <person name="Tunlid A."/>
            <person name="Henrissat B."/>
            <person name="Grigoriev I.V."/>
            <person name="Hibbett D.S."/>
            <person name="Martin F."/>
        </authorList>
    </citation>
    <scope>NUCLEOTIDE SEQUENCE [LARGE SCALE GENOMIC DNA]</scope>
    <source>
        <strain evidence="1 2">FD-317 M1</strain>
    </source>
</reference>
<dbReference type="OrthoDB" id="3040861at2759"/>
<protein>
    <submittedName>
        <fullName evidence="1">Uncharacterized protein</fullName>
    </submittedName>
</protein>
<sequence length="114" mass="13467">MEFLLETSLSPLAEFSKLRKKFFQTQAVEKFLNTVELDARGKERLYNWLRFKAVEVVEGIVYEEMEGLQEDFMMKMQDVTPEYLLHFSLDDYTNILKNKSSVLRCILQKASQTN</sequence>
<dbReference type="Proteomes" id="UP000053593">
    <property type="component" value="Unassembled WGS sequence"/>
</dbReference>
<dbReference type="EMBL" id="KN834781">
    <property type="protein sequence ID" value="KIK59082.1"/>
    <property type="molecule type" value="Genomic_DNA"/>
</dbReference>
<keyword evidence="2" id="KW-1185">Reference proteome</keyword>
<evidence type="ECO:0000313" key="2">
    <source>
        <dbReference type="Proteomes" id="UP000053593"/>
    </source>
</evidence>
<dbReference type="HOGENOM" id="CLU_2121348_0_0_1"/>
<gene>
    <name evidence="1" type="ORF">GYMLUDRAFT_170029</name>
</gene>
<accession>A0A0D0CKT9</accession>
<organism evidence="1 2">
    <name type="scientific">Collybiopsis luxurians FD-317 M1</name>
    <dbReference type="NCBI Taxonomy" id="944289"/>
    <lineage>
        <taxon>Eukaryota</taxon>
        <taxon>Fungi</taxon>
        <taxon>Dikarya</taxon>
        <taxon>Basidiomycota</taxon>
        <taxon>Agaricomycotina</taxon>
        <taxon>Agaricomycetes</taxon>
        <taxon>Agaricomycetidae</taxon>
        <taxon>Agaricales</taxon>
        <taxon>Marasmiineae</taxon>
        <taxon>Omphalotaceae</taxon>
        <taxon>Collybiopsis</taxon>
        <taxon>Collybiopsis luxurians</taxon>
    </lineage>
</organism>
<proteinExistence type="predicted"/>